<dbReference type="Pfam" id="PF08282">
    <property type="entry name" value="Hydrolase_3"/>
    <property type="match status" value="1"/>
</dbReference>
<dbReference type="SUPFAM" id="SSF56784">
    <property type="entry name" value="HAD-like"/>
    <property type="match status" value="1"/>
</dbReference>
<dbReference type="InterPro" id="IPR000150">
    <property type="entry name" value="Cof"/>
</dbReference>
<dbReference type="AlphaFoldDB" id="A0A060RFA4"/>
<dbReference type="Gene3D" id="3.30.1240.10">
    <property type="match status" value="1"/>
</dbReference>
<dbReference type="CDD" id="cd07518">
    <property type="entry name" value="HAD_YbiV-Like"/>
    <property type="match status" value="1"/>
</dbReference>
<dbReference type="PANTHER" id="PTHR10000:SF53">
    <property type="entry name" value="5-AMINO-6-(5-PHOSPHO-D-RIBITYLAMINO)URACIL PHOSPHATASE YBJI-RELATED"/>
    <property type="match status" value="1"/>
</dbReference>
<dbReference type="InterPro" id="IPR006379">
    <property type="entry name" value="HAD-SF_hydro_IIB"/>
</dbReference>
<evidence type="ECO:0000313" key="4">
    <source>
        <dbReference type="Proteomes" id="UP000182712"/>
    </source>
</evidence>
<dbReference type="NCBIfam" id="TIGR01484">
    <property type="entry name" value="HAD-SF-IIB"/>
    <property type="match status" value="1"/>
</dbReference>
<dbReference type="Proteomes" id="UP000182712">
    <property type="component" value="Unassembled WGS sequence"/>
</dbReference>
<dbReference type="GO" id="GO:0000287">
    <property type="term" value="F:magnesium ion binding"/>
    <property type="evidence" value="ECO:0007669"/>
    <property type="project" value="TreeGrafter"/>
</dbReference>
<evidence type="ECO:0000313" key="2">
    <source>
        <dbReference type="EMBL" id="SER84888.1"/>
    </source>
</evidence>
<dbReference type="Proteomes" id="UP000027584">
    <property type="component" value="Unassembled WGS sequence"/>
</dbReference>
<dbReference type="NCBIfam" id="TIGR00099">
    <property type="entry name" value="Cof-subfamily"/>
    <property type="match status" value="1"/>
</dbReference>
<dbReference type="RefSeq" id="WP_039692223.1">
    <property type="nucleotide sequence ID" value="NZ_FNFJ01000002.1"/>
</dbReference>
<dbReference type="GO" id="GO:0016791">
    <property type="term" value="F:phosphatase activity"/>
    <property type="evidence" value="ECO:0007669"/>
    <property type="project" value="UniProtKB-ARBA"/>
</dbReference>
<dbReference type="InterPro" id="IPR023214">
    <property type="entry name" value="HAD_sf"/>
</dbReference>
<gene>
    <name evidence="1" type="ORF">BN963_SGAL_00034</name>
    <name evidence="2" type="ORF">SAMN04487840_11050</name>
</gene>
<dbReference type="EMBL" id="CCBC010000007">
    <property type="protein sequence ID" value="CDO16856.1"/>
    <property type="molecule type" value="Genomic_DNA"/>
</dbReference>
<dbReference type="PANTHER" id="PTHR10000">
    <property type="entry name" value="PHOSPHOSERINE PHOSPHATASE"/>
    <property type="match status" value="1"/>
</dbReference>
<evidence type="ECO:0000313" key="1">
    <source>
        <dbReference type="EMBL" id="CDO16856.1"/>
    </source>
</evidence>
<keyword evidence="1" id="KW-0378">Hydrolase</keyword>
<proteinExistence type="predicted"/>
<dbReference type="EMBL" id="FOGM01000010">
    <property type="protein sequence ID" value="SER84888.1"/>
    <property type="molecule type" value="Genomic_DNA"/>
</dbReference>
<reference evidence="1 3" key="2">
    <citation type="submission" date="2014-05" db="EMBL/GenBank/DDBJ databases">
        <title>Genome sequence of Streptococcus gallolyticus.</title>
        <authorList>
            <person name="Del Campo R."/>
        </authorList>
    </citation>
    <scope>NUCLEOTIDE SEQUENCE [LARGE SCALE GENOMIC DNA]</scope>
    <source>
        <strain evidence="1 3">LMG17956</strain>
    </source>
</reference>
<name>A0A060RFA4_9STRE</name>
<dbReference type="InterPro" id="IPR036412">
    <property type="entry name" value="HAD-like_sf"/>
</dbReference>
<dbReference type="SFLD" id="SFLDG01140">
    <property type="entry name" value="C2.B:_Phosphomannomutase_and_P"/>
    <property type="match status" value="1"/>
</dbReference>
<accession>A0A060RFA4</accession>
<dbReference type="Gene3D" id="3.40.50.1000">
    <property type="entry name" value="HAD superfamily/HAD-like"/>
    <property type="match status" value="1"/>
</dbReference>
<dbReference type="SFLD" id="SFLDS00003">
    <property type="entry name" value="Haloacid_Dehalogenase"/>
    <property type="match status" value="1"/>
</dbReference>
<sequence length="265" mass="29761">MVRLVATDMDGTFLTSNGYFDSKRLHDVLEKFEKNNMLFVAASGRSLMALEKMFAEHADKMAFIAENGTLVKVGKDIVFESGLSKKQYLEVIDTLLESPYMLGYDFLLSGESGAYLHPKASDDYLNFISNYYENVQRVADLAQVEDNILKVTANFSEDTVRQGEAWFNERISYAQAVTTGFKSVDIVIRDVNKRTGLEALCQTFNMDKSEIVAFGDNLNDFEMLDFAGTAVATENARQEIKDISNEIIGHCDEESVMAYMEGLVE</sequence>
<reference evidence="1 3" key="1">
    <citation type="submission" date="2014-02" db="EMBL/GenBank/DDBJ databases">
        <authorList>
            <person name="Manrique M."/>
        </authorList>
    </citation>
    <scope>NUCLEOTIDE SEQUENCE [LARGE SCALE GENOMIC DNA]</scope>
    <source>
        <strain evidence="1 3">LMG17956</strain>
    </source>
</reference>
<protein>
    <submittedName>
        <fullName evidence="1">Putative HAD-superfamily hydrolase/phosphatase</fullName>
    </submittedName>
</protein>
<dbReference type="GO" id="GO:0005829">
    <property type="term" value="C:cytosol"/>
    <property type="evidence" value="ECO:0007669"/>
    <property type="project" value="TreeGrafter"/>
</dbReference>
<reference evidence="2 4" key="3">
    <citation type="submission" date="2016-10" db="EMBL/GenBank/DDBJ databases">
        <authorList>
            <person name="de Groot N.N."/>
        </authorList>
    </citation>
    <scope>NUCLEOTIDE SEQUENCE [LARGE SCALE GENOMIC DNA]</scope>
    <source>
        <strain evidence="2 4">VTM2R47</strain>
    </source>
</reference>
<evidence type="ECO:0000313" key="3">
    <source>
        <dbReference type="Proteomes" id="UP000027584"/>
    </source>
</evidence>
<organism evidence="1 3">
    <name type="scientific">Streptococcus gallolyticus</name>
    <dbReference type="NCBI Taxonomy" id="315405"/>
    <lineage>
        <taxon>Bacteria</taxon>
        <taxon>Bacillati</taxon>
        <taxon>Bacillota</taxon>
        <taxon>Bacilli</taxon>
        <taxon>Lactobacillales</taxon>
        <taxon>Streptococcaceae</taxon>
        <taxon>Streptococcus</taxon>
    </lineage>
</organism>